<name>A0ABP8YF90_9MICO</name>
<comment type="caution">
    <text evidence="2">The sequence shown here is derived from an EMBL/GenBank/DDBJ whole genome shotgun (WGS) entry which is preliminary data.</text>
</comment>
<reference evidence="3" key="1">
    <citation type="journal article" date="2019" name="Int. J. Syst. Evol. Microbiol.">
        <title>The Global Catalogue of Microorganisms (GCM) 10K type strain sequencing project: providing services to taxonomists for standard genome sequencing and annotation.</title>
        <authorList>
            <consortium name="The Broad Institute Genomics Platform"/>
            <consortium name="The Broad Institute Genome Sequencing Center for Infectious Disease"/>
            <person name="Wu L."/>
            <person name="Ma J."/>
        </authorList>
    </citation>
    <scope>NUCLEOTIDE SEQUENCE [LARGE SCALE GENOMIC DNA]</scope>
    <source>
        <strain evidence="3">JCM 18063</strain>
    </source>
</reference>
<evidence type="ECO:0000313" key="2">
    <source>
        <dbReference type="EMBL" id="GAA4727564.1"/>
    </source>
</evidence>
<keyword evidence="3" id="KW-1185">Reference proteome</keyword>
<accession>A0ABP8YF90</accession>
<protein>
    <submittedName>
        <fullName evidence="2">Uncharacterized protein</fullName>
    </submittedName>
</protein>
<evidence type="ECO:0000256" key="1">
    <source>
        <dbReference type="SAM" id="MobiDB-lite"/>
    </source>
</evidence>
<gene>
    <name evidence="2" type="ORF">GCM10023216_18290</name>
</gene>
<organism evidence="2 3">
    <name type="scientific">Isoptericola chiayiensis</name>
    <dbReference type="NCBI Taxonomy" id="579446"/>
    <lineage>
        <taxon>Bacteria</taxon>
        <taxon>Bacillati</taxon>
        <taxon>Actinomycetota</taxon>
        <taxon>Actinomycetes</taxon>
        <taxon>Micrococcales</taxon>
        <taxon>Promicromonosporaceae</taxon>
        <taxon>Isoptericola</taxon>
    </lineage>
</organism>
<dbReference type="EMBL" id="BAABID010000008">
    <property type="protein sequence ID" value="GAA4727564.1"/>
    <property type="molecule type" value="Genomic_DNA"/>
</dbReference>
<proteinExistence type="predicted"/>
<dbReference type="RefSeq" id="WP_172149756.1">
    <property type="nucleotide sequence ID" value="NZ_BAABID010000008.1"/>
</dbReference>
<dbReference type="Proteomes" id="UP001500956">
    <property type="component" value="Unassembled WGS sequence"/>
</dbReference>
<sequence>MSPSRAPAAPSPVPVPTVPELLRPGPPSRTVLRPCDVGGPVAWQVLVREGAVTVVRGDAGCAPGTRVDAALRAGLVGPEVPTGAVVTGRTAAWIHTGAGDGSGLDLSYPAGRHQPDRPAGARLWQSPLLTADVVRLAGVPVTSPERTVVELVLRDEDPVDLVAALAGAGVDLGRARLRLERRPRAQGRPRARRLLREAEDLVRARTGTGRCPGVA</sequence>
<feature type="region of interest" description="Disordered" evidence="1">
    <location>
        <begin position="1"/>
        <end position="22"/>
    </location>
</feature>
<evidence type="ECO:0000313" key="3">
    <source>
        <dbReference type="Proteomes" id="UP001500956"/>
    </source>
</evidence>